<evidence type="ECO:0000313" key="3">
    <source>
        <dbReference type="EMBL" id="TRX88132.1"/>
    </source>
</evidence>
<dbReference type="Gene3D" id="3.40.630.30">
    <property type="match status" value="1"/>
</dbReference>
<dbReference type="InterPro" id="IPR016181">
    <property type="entry name" value="Acyl_CoA_acyltransferase"/>
</dbReference>
<reference evidence="4" key="1">
    <citation type="submission" date="2019-06" db="EMBL/GenBank/DDBJ databases">
        <title>Draft genome sequence of the griseofulvin-producing fungus Xylaria cubensis strain G536.</title>
        <authorList>
            <person name="Mead M.E."/>
            <person name="Raja H.A."/>
            <person name="Steenwyk J.L."/>
            <person name="Knowles S.L."/>
            <person name="Oberlies N.H."/>
            <person name="Rokas A."/>
        </authorList>
    </citation>
    <scope>NUCLEOTIDE SEQUENCE [LARGE SCALE GENOMIC DNA]</scope>
    <source>
        <strain evidence="4">G536</strain>
    </source>
</reference>
<evidence type="ECO:0000256" key="1">
    <source>
        <dbReference type="SAM" id="MobiDB-lite"/>
    </source>
</evidence>
<evidence type="ECO:0000259" key="2">
    <source>
        <dbReference type="PROSITE" id="PS51186"/>
    </source>
</evidence>
<feature type="region of interest" description="Disordered" evidence="1">
    <location>
        <begin position="93"/>
        <end position="135"/>
    </location>
</feature>
<sequence length="268" mass="29124">MSSSPTSAGARDMAVSIQPLDVADIPACARLSAAAFATDPHTIVKQLGRQSYDMFAIARSGLEENLKRQNFVCVKAVDDQGIIVGHASWVFSGGGQKRASSRDTGDGESAPTPADKATEPDSRPQAHGDDAEEEGDPIERLHALEEADTQYWLQNLVPVDTPCMFVVGLAVLPSHEGRGIGRALLRHGNAIADERRLSIWVHSSHQAYVAYSKAGFETRRELNINLDDYAPRPPRDGEATMAVAGQDNDDGRWGQYIIRYMERKPGGN</sequence>
<dbReference type="PANTHER" id="PTHR42791:SF1">
    <property type="entry name" value="N-ACETYLTRANSFERASE DOMAIN-CONTAINING PROTEIN"/>
    <property type="match status" value="1"/>
</dbReference>
<dbReference type="OrthoDB" id="410198at2759"/>
<dbReference type="STRING" id="2512241.A0A553HJK7"/>
<comment type="caution">
    <text evidence="3">The sequence shown here is derived from an EMBL/GenBank/DDBJ whole genome shotgun (WGS) entry which is preliminary data.</text>
</comment>
<dbReference type="AlphaFoldDB" id="A0A553HJK7"/>
<evidence type="ECO:0000313" key="4">
    <source>
        <dbReference type="Proteomes" id="UP000319160"/>
    </source>
</evidence>
<gene>
    <name evidence="3" type="ORF">FHL15_010978</name>
</gene>
<dbReference type="InterPro" id="IPR000182">
    <property type="entry name" value="GNAT_dom"/>
</dbReference>
<accession>A0A553HJK7</accession>
<feature type="domain" description="N-acetyltransferase" evidence="2">
    <location>
        <begin position="97"/>
        <end position="236"/>
    </location>
</feature>
<proteinExistence type="predicted"/>
<dbReference type="Pfam" id="PF13508">
    <property type="entry name" value="Acetyltransf_7"/>
    <property type="match status" value="1"/>
</dbReference>
<keyword evidence="4" id="KW-1185">Reference proteome</keyword>
<name>A0A553HJK7_9PEZI</name>
<dbReference type="CDD" id="cd04301">
    <property type="entry name" value="NAT_SF"/>
    <property type="match status" value="1"/>
</dbReference>
<dbReference type="EMBL" id="VFLP01000099">
    <property type="protein sequence ID" value="TRX88132.1"/>
    <property type="molecule type" value="Genomic_DNA"/>
</dbReference>
<dbReference type="InterPro" id="IPR052523">
    <property type="entry name" value="Trichothecene_AcTrans"/>
</dbReference>
<dbReference type="PANTHER" id="PTHR42791">
    <property type="entry name" value="GNAT FAMILY ACETYLTRANSFERASE"/>
    <property type="match status" value="1"/>
</dbReference>
<protein>
    <recommendedName>
        <fullName evidence="2">N-acetyltransferase domain-containing protein</fullName>
    </recommendedName>
</protein>
<dbReference type="Proteomes" id="UP000319160">
    <property type="component" value="Unassembled WGS sequence"/>
</dbReference>
<dbReference type="SUPFAM" id="SSF55729">
    <property type="entry name" value="Acyl-CoA N-acyltransferases (Nat)"/>
    <property type="match status" value="1"/>
</dbReference>
<organism evidence="3 4">
    <name type="scientific">Xylaria flabelliformis</name>
    <dbReference type="NCBI Taxonomy" id="2512241"/>
    <lineage>
        <taxon>Eukaryota</taxon>
        <taxon>Fungi</taxon>
        <taxon>Dikarya</taxon>
        <taxon>Ascomycota</taxon>
        <taxon>Pezizomycotina</taxon>
        <taxon>Sordariomycetes</taxon>
        <taxon>Xylariomycetidae</taxon>
        <taxon>Xylariales</taxon>
        <taxon>Xylariaceae</taxon>
        <taxon>Xylaria</taxon>
    </lineage>
</organism>
<dbReference type="GO" id="GO:0016747">
    <property type="term" value="F:acyltransferase activity, transferring groups other than amino-acyl groups"/>
    <property type="evidence" value="ECO:0007669"/>
    <property type="project" value="InterPro"/>
</dbReference>
<dbReference type="PROSITE" id="PS51186">
    <property type="entry name" value="GNAT"/>
    <property type="match status" value="1"/>
</dbReference>
<feature type="compositionally biased region" description="Basic and acidic residues" evidence="1">
    <location>
        <begin position="116"/>
        <end position="129"/>
    </location>
</feature>